<dbReference type="SUPFAM" id="SSF102114">
    <property type="entry name" value="Radical SAM enzymes"/>
    <property type="match status" value="1"/>
</dbReference>
<dbReference type="Proteomes" id="UP000007391">
    <property type="component" value="Chromosome"/>
</dbReference>
<dbReference type="AlphaFoldDB" id="H9ZZ91"/>
<dbReference type="InterPro" id="IPR012840">
    <property type="entry name" value="NrdG2"/>
</dbReference>
<keyword evidence="4" id="KW-0411">Iron-sulfur</keyword>
<dbReference type="CDD" id="cd01335">
    <property type="entry name" value="Radical_SAM"/>
    <property type="match status" value="1"/>
</dbReference>
<dbReference type="InterPro" id="IPR058240">
    <property type="entry name" value="rSAM_sf"/>
</dbReference>
<name>H9ZZ91_FERFK</name>
<dbReference type="PROSITE" id="PS51257">
    <property type="entry name" value="PROKAR_LIPOPROTEIN"/>
    <property type="match status" value="1"/>
</dbReference>
<dbReference type="RefSeq" id="WP_014557197.1">
    <property type="nucleotide sequence ID" value="NC_017461.1"/>
</dbReference>
<evidence type="ECO:0000256" key="4">
    <source>
        <dbReference type="ARBA" id="ARBA00023014"/>
    </source>
</evidence>
<evidence type="ECO:0000256" key="2">
    <source>
        <dbReference type="ARBA" id="ARBA00022723"/>
    </source>
</evidence>
<protein>
    <submittedName>
        <fullName evidence="6">Anaerobic ribonucleoside-triphosphate reductase activating protein</fullName>
    </submittedName>
</protein>
<keyword evidence="2" id="KW-0479">Metal-binding</keyword>
<dbReference type="STRING" id="1163730.FFONT_0053"/>
<feature type="domain" description="Radical SAM core" evidence="5">
    <location>
        <begin position="15"/>
        <end position="244"/>
    </location>
</feature>
<evidence type="ECO:0000256" key="1">
    <source>
        <dbReference type="ARBA" id="ARBA00022691"/>
    </source>
</evidence>
<evidence type="ECO:0000256" key="3">
    <source>
        <dbReference type="ARBA" id="ARBA00023004"/>
    </source>
</evidence>
<reference evidence="7" key="1">
    <citation type="submission" date="2012-03" db="EMBL/GenBank/DDBJ databases">
        <title>Fervidicoccus fontis complete genome analysis confirms its distinct phylogenetic position and predicts its environmental function.</title>
        <authorList>
            <person name="Lebedinsky A.V."/>
            <person name="Mardanov A.V."/>
            <person name="Gumerov V.M."/>
            <person name="Beletsky A.V."/>
            <person name="Kublanov I.V."/>
            <person name="Perevalova A.A."/>
            <person name="Bonch-Osmolovskaya E.A."/>
            <person name="Ravin N.V."/>
            <person name="Skryabin K.G."/>
        </authorList>
    </citation>
    <scope>NUCLEOTIDE SEQUENCE [LARGE SCALE GENOMIC DNA]</scope>
    <source>
        <strain evidence="7">DSM 19380 / VKM B-2539 / Kam940</strain>
    </source>
</reference>
<gene>
    <name evidence="6" type="ordered locus">FFONT_0053</name>
</gene>
<dbReference type="InterPro" id="IPR013785">
    <property type="entry name" value="Aldolase_TIM"/>
</dbReference>
<dbReference type="SFLD" id="SFLDG01094">
    <property type="entry name" value="Uncharacterised_Radical_SAM_Su"/>
    <property type="match status" value="1"/>
</dbReference>
<dbReference type="EMBL" id="CP003423">
    <property type="protein sequence ID" value="AFH42048.1"/>
    <property type="molecule type" value="Genomic_DNA"/>
</dbReference>
<dbReference type="NCBIfam" id="TIGR02495">
    <property type="entry name" value="NrdG2"/>
    <property type="match status" value="1"/>
</dbReference>
<dbReference type="KEGG" id="ffo:FFONT_0053"/>
<dbReference type="Gene3D" id="3.20.20.70">
    <property type="entry name" value="Aldolase class I"/>
    <property type="match status" value="1"/>
</dbReference>
<dbReference type="InterPro" id="IPR007197">
    <property type="entry name" value="rSAM"/>
</dbReference>
<dbReference type="SFLD" id="SFLDS00029">
    <property type="entry name" value="Radical_SAM"/>
    <property type="match status" value="1"/>
</dbReference>
<dbReference type="PROSITE" id="PS51918">
    <property type="entry name" value="RADICAL_SAM"/>
    <property type="match status" value="1"/>
</dbReference>
<dbReference type="HOGENOM" id="CLU_078147_2_1_2"/>
<dbReference type="GO" id="GO:0003824">
    <property type="term" value="F:catalytic activity"/>
    <property type="evidence" value="ECO:0007669"/>
    <property type="project" value="InterPro"/>
</dbReference>
<dbReference type="InterPro" id="IPR050377">
    <property type="entry name" value="Radical_SAM_PqqE_MftC-like"/>
</dbReference>
<dbReference type="GO" id="GO:0051536">
    <property type="term" value="F:iron-sulfur cluster binding"/>
    <property type="evidence" value="ECO:0007669"/>
    <property type="project" value="UniProtKB-KW"/>
</dbReference>
<organism evidence="6 7">
    <name type="scientific">Fervidicoccus fontis (strain DSM 19380 / JCM 18336 / VKM B-2539 / Kam940)</name>
    <dbReference type="NCBI Taxonomy" id="1163730"/>
    <lineage>
        <taxon>Archaea</taxon>
        <taxon>Thermoproteota</taxon>
        <taxon>Thermoprotei</taxon>
        <taxon>Fervidicoccales</taxon>
        <taxon>Fervidicoccaceae</taxon>
        <taxon>Fervidicoccus</taxon>
    </lineage>
</organism>
<sequence length="253" mass="28556">MSDARLIGAGWKSISLIDVVDSVTFTVWLCGCNLSCPFCHNWKLAGNNPERCDFLDNRRLLEDVEASRGLIDFLHVTGGEPLVQYIELGKLLRTLKESYGIEVSLNTNLTLTSPLSRIIEEDLVDHLATDFKVPPDKMFGLSSLLAQKLWQKYEEGLSLVADHQLPLELRIPIAKFTTPELLGEYLRRVERSLSRLSKLVIVINPLLGEPATTPRDREWCSSHCNPSNDRLDEIAESVKKLGFEVKIKKWVLG</sequence>
<evidence type="ECO:0000313" key="6">
    <source>
        <dbReference type="EMBL" id="AFH42048.1"/>
    </source>
</evidence>
<dbReference type="GO" id="GO:0046872">
    <property type="term" value="F:metal ion binding"/>
    <property type="evidence" value="ECO:0007669"/>
    <property type="project" value="UniProtKB-KW"/>
</dbReference>
<keyword evidence="3" id="KW-0408">Iron</keyword>
<dbReference type="InParanoid" id="H9ZZ91"/>
<evidence type="ECO:0000259" key="5">
    <source>
        <dbReference type="PROSITE" id="PS51918"/>
    </source>
</evidence>
<proteinExistence type="predicted"/>
<keyword evidence="1" id="KW-0949">S-adenosyl-L-methionine</keyword>
<dbReference type="PANTHER" id="PTHR11228:SF27">
    <property type="entry name" value="GLYCYL-RADICAL ENZYME ACTIVATING ENZYME MJ1227-RELATED"/>
    <property type="match status" value="1"/>
</dbReference>
<accession>H9ZZ91</accession>
<dbReference type="PANTHER" id="PTHR11228">
    <property type="entry name" value="RADICAL SAM DOMAIN PROTEIN"/>
    <property type="match status" value="1"/>
</dbReference>
<dbReference type="OrthoDB" id="371936at2157"/>
<evidence type="ECO:0000313" key="7">
    <source>
        <dbReference type="Proteomes" id="UP000007391"/>
    </source>
</evidence>
<dbReference type="eggNOG" id="arCOG00952">
    <property type="taxonomic scope" value="Archaea"/>
</dbReference>
<reference evidence="6 7" key="2">
    <citation type="journal article" date="2014" name="Extremophiles">
        <title>Analysis of the complete genome of Fervidococcus fontis confirms the distinct phylogenetic position of the order Fervidicoccales and suggests its environmental function.</title>
        <authorList>
            <person name="Lebedinsky A.V."/>
            <person name="Mardanov A.V."/>
            <person name="Kublanov I.V."/>
            <person name="Gumerov V.M."/>
            <person name="Beletsky A.V."/>
            <person name="Perevalova A.A."/>
            <person name="Bidzhieva S.Kh."/>
            <person name="Bonch-Osmolovskaya E.A."/>
            <person name="Skryabin K.G."/>
            <person name="Ravin N.V."/>
        </authorList>
    </citation>
    <scope>NUCLEOTIDE SEQUENCE [LARGE SCALE GENOMIC DNA]</scope>
    <source>
        <strain evidence="7">DSM 19380 / VKM B-2539 / Kam940</strain>
    </source>
</reference>
<dbReference type="GeneID" id="12449114"/>
<dbReference type="Pfam" id="PF04055">
    <property type="entry name" value="Radical_SAM"/>
    <property type="match status" value="1"/>
</dbReference>
<keyword evidence="7" id="KW-1185">Reference proteome</keyword>